<feature type="binding site" evidence="4">
    <location>
        <begin position="8"/>
        <end position="9"/>
    </location>
    <ligand>
        <name>D-ribulose 5-phosphate</name>
        <dbReference type="ChEBI" id="CHEBI:58121"/>
    </ligand>
</feature>
<feature type="binding site" evidence="4">
    <location>
        <position position="109"/>
    </location>
    <ligand>
        <name>D-ribulose 5-phosphate</name>
        <dbReference type="ChEBI" id="CHEBI:58121"/>
    </ligand>
</feature>
<evidence type="ECO:0000256" key="2">
    <source>
        <dbReference type="ARBA" id="ARBA00023235"/>
    </source>
</evidence>
<protein>
    <submittedName>
        <fullName evidence="5">Ribose-5-phosphate isomerase</fullName>
    </submittedName>
</protein>
<evidence type="ECO:0000313" key="5">
    <source>
        <dbReference type="EMBL" id="SEL78085.1"/>
    </source>
</evidence>
<proteinExistence type="inferred from homology"/>
<evidence type="ECO:0000256" key="3">
    <source>
        <dbReference type="PIRSR" id="PIRSR005384-1"/>
    </source>
</evidence>
<feature type="binding site" evidence="4">
    <location>
        <position position="136"/>
    </location>
    <ligand>
        <name>D-ribulose 5-phosphate</name>
        <dbReference type="ChEBI" id="CHEBI:58121"/>
    </ligand>
</feature>
<accession>A0A1H7T0M2</accession>
<gene>
    <name evidence="5" type="ORF">SAMN05216382_2624</name>
</gene>
<dbReference type="GO" id="GO:0016861">
    <property type="term" value="F:intramolecular oxidoreductase activity, interconverting aldoses and ketoses"/>
    <property type="evidence" value="ECO:0007669"/>
    <property type="project" value="UniProtKB-ARBA"/>
</dbReference>
<dbReference type="STRING" id="1855283.SAMN05216382_2624"/>
<dbReference type="NCBIfam" id="TIGR00689">
    <property type="entry name" value="rpiB_lacA_lacB"/>
    <property type="match status" value="1"/>
</dbReference>
<evidence type="ECO:0000256" key="1">
    <source>
        <dbReference type="ARBA" id="ARBA00008754"/>
    </source>
</evidence>
<keyword evidence="6" id="KW-1185">Reference proteome</keyword>
<dbReference type="GO" id="GO:0005975">
    <property type="term" value="P:carbohydrate metabolic process"/>
    <property type="evidence" value="ECO:0007669"/>
    <property type="project" value="InterPro"/>
</dbReference>
<dbReference type="PANTHER" id="PTHR30345:SF0">
    <property type="entry name" value="DNA DAMAGE-REPAIR_TOLERATION PROTEIN DRT102"/>
    <property type="match status" value="1"/>
</dbReference>
<dbReference type="SUPFAM" id="SSF89623">
    <property type="entry name" value="Ribose/Galactose isomerase RpiB/AlsB"/>
    <property type="match status" value="1"/>
</dbReference>
<feature type="binding site" evidence="4">
    <location>
        <position position="132"/>
    </location>
    <ligand>
        <name>D-ribulose 5-phosphate</name>
        <dbReference type="ChEBI" id="CHEBI:58121"/>
    </ligand>
</feature>
<dbReference type="Proteomes" id="UP000199214">
    <property type="component" value="Unassembled WGS sequence"/>
</dbReference>
<comment type="similarity">
    <text evidence="1">Belongs to the LacAB/RpiB family.</text>
</comment>
<dbReference type="NCBIfam" id="NF004051">
    <property type="entry name" value="PRK05571.1"/>
    <property type="match status" value="1"/>
</dbReference>
<dbReference type="PANTHER" id="PTHR30345">
    <property type="entry name" value="RIBOSE-5-PHOSPHATE ISOMERASE B"/>
    <property type="match status" value="1"/>
</dbReference>
<dbReference type="OrthoDB" id="1778624at2"/>
<dbReference type="Pfam" id="PF02502">
    <property type="entry name" value="LacAB_rpiB"/>
    <property type="match status" value="1"/>
</dbReference>
<organism evidence="5 6">
    <name type="scientific">Sphingomonas palmae</name>
    <dbReference type="NCBI Taxonomy" id="1855283"/>
    <lineage>
        <taxon>Bacteria</taxon>
        <taxon>Pseudomonadati</taxon>
        <taxon>Pseudomonadota</taxon>
        <taxon>Alphaproteobacteria</taxon>
        <taxon>Sphingomonadales</taxon>
        <taxon>Sphingomonadaceae</taxon>
        <taxon>Sphingomonas</taxon>
    </lineage>
</organism>
<dbReference type="NCBIfam" id="TIGR01120">
    <property type="entry name" value="rpiB"/>
    <property type="match status" value="1"/>
</dbReference>
<feature type="binding site" evidence="4">
    <location>
        <position position="99"/>
    </location>
    <ligand>
        <name>D-ribulose 5-phosphate</name>
        <dbReference type="ChEBI" id="CHEBI:58121"/>
    </ligand>
</feature>
<keyword evidence="2 5" id="KW-0413">Isomerase</keyword>
<dbReference type="Gene3D" id="3.40.1400.10">
    <property type="entry name" value="Sugar-phosphate isomerase, RpiB/LacA/LacB"/>
    <property type="match status" value="1"/>
</dbReference>
<dbReference type="AlphaFoldDB" id="A0A1H7T0M2"/>
<dbReference type="RefSeq" id="WP_093007033.1">
    <property type="nucleotide sequence ID" value="NZ_FNZZ01000005.1"/>
</dbReference>
<feature type="binding site" evidence="4">
    <location>
        <begin position="66"/>
        <end position="70"/>
    </location>
    <ligand>
        <name>D-ribulose 5-phosphate</name>
        <dbReference type="ChEBI" id="CHEBI:58121"/>
    </ligand>
</feature>
<reference evidence="6" key="1">
    <citation type="submission" date="2016-10" db="EMBL/GenBank/DDBJ databases">
        <authorList>
            <person name="Varghese N."/>
            <person name="Submissions S."/>
        </authorList>
    </citation>
    <scope>NUCLEOTIDE SEQUENCE [LARGE SCALE GENOMIC DNA]</scope>
    <source>
        <strain evidence="6">JS21-1</strain>
    </source>
</reference>
<name>A0A1H7T0M2_9SPHN</name>
<dbReference type="InterPro" id="IPR004785">
    <property type="entry name" value="RpiB"/>
</dbReference>
<evidence type="ECO:0000313" key="6">
    <source>
        <dbReference type="Proteomes" id="UP000199214"/>
    </source>
</evidence>
<dbReference type="InterPro" id="IPR003500">
    <property type="entry name" value="RpiB_LacA_LacB"/>
</dbReference>
<dbReference type="InterPro" id="IPR036569">
    <property type="entry name" value="RpiB_LacA_LacB_sf"/>
</dbReference>
<dbReference type="EMBL" id="FNZZ01000005">
    <property type="protein sequence ID" value="SEL78085.1"/>
    <property type="molecule type" value="Genomic_DNA"/>
</dbReference>
<feature type="active site" description="Proton acceptor" evidence="3">
    <location>
        <position position="65"/>
    </location>
</feature>
<dbReference type="PIRSF" id="PIRSF005384">
    <property type="entry name" value="RpiB_LacA_B"/>
    <property type="match status" value="1"/>
</dbReference>
<evidence type="ECO:0000256" key="4">
    <source>
        <dbReference type="PIRSR" id="PIRSR005384-2"/>
    </source>
</evidence>
<feature type="active site" description="Proton donor" evidence="3">
    <location>
        <position position="98"/>
    </location>
</feature>
<sequence length="144" mass="14931">MRIVIASDHAAVAMKADLVQWLGEQGHDVLDLGTNGDGSVDYPDYGYALAQALADGRAERGIALCGSGIGIMIAANRNPAVRCALVAEPLSASLARSHNDANAIAMGARLVGPEMARACVSAFLSTDFLGGRHCARVDKLKDPA</sequence>